<dbReference type="PROSITE" id="PS50977">
    <property type="entry name" value="HTH_TETR_2"/>
    <property type="match status" value="1"/>
</dbReference>
<evidence type="ECO:0000256" key="1">
    <source>
        <dbReference type="ARBA" id="ARBA00023125"/>
    </source>
</evidence>
<evidence type="ECO:0000313" key="4">
    <source>
        <dbReference type="EMBL" id="SJM66915.1"/>
    </source>
</evidence>
<dbReference type="PANTHER" id="PTHR30055">
    <property type="entry name" value="HTH-TYPE TRANSCRIPTIONAL REGULATOR RUTR"/>
    <property type="match status" value="1"/>
</dbReference>
<proteinExistence type="predicted"/>
<dbReference type="GO" id="GO:0003700">
    <property type="term" value="F:DNA-binding transcription factor activity"/>
    <property type="evidence" value="ECO:0007669"/>
    <property type="project" value="TreeGrafter"/>
</dbReference>
<accession>A0A1R4GFS6</accession>
<gene>
    <name evidence="4" type="ORF">FM111_12355</name>
</gene>
<feature type="DNA-binding region" description="H-T-H motif" evidence="2">
    <location>
        <begin position="11"/>
        <end position="30"/>
    </location>
</feature>
<protein>
    <submittedName>
        <fullName evidence="4">Transcriptional regulator, TetR family</fullName>
    </submittedName>
</protein>
<dbReference type="InterPro" id="IPR001647">
    <property type="entry name" value="HTH_TetR"/>
</dbReference>
<evidence type="ECO:0000256" key="2">
    <source>
        <dbReference type="PROSITE-ProRule" id="PRU00335"/>
    </source>
</evidence>
<dbReference type="Pfam" id="PF00440">
    <property type="entry name" value="TetR_N"/>
    <property type="match status" value="1"/>
</dbReference>
<dbReference type="AlphaFoldDB" id="A0A1R4GFS6"/>
<organism evidence="4 5">
    <name type="scientific">Brevundimonas diminuta 3F5N</name>
    <dbReference type="NCBI Taxonomy" id="1255603"/>
    <lineage>
        <taxon>Bacteria</taxon>
        <taxon>Pseudomonadati</taxon>
        <taxon>Pseudomonadota</taxon>
        <taxon>Alphaproteobacteria</taxon>
        <taxon>Caulobacterales</taxon>
        <taxon>Caulobacteraceae</taxon>
        <taxon>Brevundimonas</taxon>
    </lineage>
</organism>
<dbReference type="SUPFAM" id="SSF46689">
    <property type="entry name" value="Homeodomain-like"/>
    <property type="match status" value="1"/>
</dbReference>
<dbReference type="PANTHER" id="PTHR30055:SF223">
    <property type="entry name" value="HTH-TYPE TRANSCRIPTIONAL REGULATOR UIDR"/>
    <property type="match status" value="1"/>
</dbReference>
<feature type="domain" description="HTH tetR-type" evidence="3">
    <location>
        <begin position="1"/>
        <end position="48"/>
    </location>
</feature>
<reference evidence="4 5" key="1">
    <citation type="submission" date="2017-02" db="EMBL/GenBank/DDBJ databases">
        <authorList>
            <person name="Peterson S.W."/>
        </authorList>
    </citation>
    <scope>NUCLEOTIDE SEQUENCE [LARGE SCALE GENOMIC DNA]</scope>
    <source>
        <strain evidence="4 5">3F5N</strain>
    </source>
</reference>
<evidence type="ECO:0000313" key="5">
    <source>
        <dbReference type="Proteomes" id="UP000195766"/>
    </source>
</evidence>
<sequence length="169" mass="17738">MIRASGVNALTLGRLAEEAGVTKPVVYSHFDDRNALLLALYAQYDEQQALRMEQIFAAAPATLQAVSSAIAETYVDCVLGQGVEIPGVGAALSGAPELETQKQQYDEAWQARCRELLAPFSSAPVSAAGLLALQGAADALSSAAVQYRLSREEACGALTGVIIDVVKRG</sequence>
<name>A0A1R4GFS6_BREDI</name>
<dbReference type="InterPro" id="IPR050109">
    <property type="entry name" value="HTH-type_TetR-like_transc_reg"/>
</dbReference>
<evidence type="ECO:0000259" key="3">
    <source>
        <dbReference type="PROSITE" id="PS50977"/>
    </source>
</evidence>
<dbReference type="InterPro" id="IPR009057">
    <property type="entry name" value="Homeodomain-like_sf"/>
</dbReference>
<keyword evidence="1 2" id="KW-0238">DNA-binding</keyword>
<dbReference type="Gene3D" id="1.10.357.10">
    <property type="entry name" value="Tetracycline Repressor, domain 2"/>
    <property type="match status" value="1"/>
</dbReference>
<dbReference type="EMBL" id="FUIE01000065">
    <property type="protein sequence ID" value="SJM66915.1"/>
    <property type="molecule type" value="Genomic_DNA"/>
</dbReference>
<dbReference type="Proteomes" id="UP000195766">
    <property type="component" value="Unassembled WGS sequence"/>
</dbReference>
<dbReference type="GO" id="GO:0000976">
    <property type="term" value="F:transcription cis-regulatory region binding"/>
    <property type="evidence" value="ECO:0007669"/>
    <property type="project" value="TreeGrafter"/>
</dbReference>